<dbReference type="Pfam" id="PF05368">
    <property type="entry name" value="NmrA"/>
    <property type="match status" value="1"/>
</dbReference>
<evidence type="ECO:0000313" key="6">
    <source>
        <dbReference type="Proteomes" id="UP001610444"/>
    </source>
</evidence>
<accession>A0ABR4KCR6</accession>
<evidence type="ECO:0000256" key="1">
    <source>
        <dbReference type="ARBA" id="ARBA00005725"/>
    </source>
</evidence>
<dbReference type="InterPro" id="IPR051609">
    <property type="entry name" value="NmrA/Isoflavone_reductase-like"/>
</dbReference>
<evidence type="ECO:0000256" key="3">
    <source>
        <dbReference type="ARBA" id="ARBA00023002"/>
    </source>
</evidence>
<evidence type="ECO:0000313" key="5">
    <source>
        <dbReference type="EMBL" id="KAL2850086.1"/>
    </source>
</evidence>
<dbReference type="PANTHER" id="PTHR47706">
    <property type="entry name" value="NMRA-LIKE FAMILY PROTEIN"/>
    <property type="match status" value="1"/>
</dbReference>
<dbReference type="Gene3D" id="3.90.25.10">
    <property type="entry name" value="UDP-galactose 4-epimerase, domain 1"/>
    <property type="match status" value="1"/>
</dbReference>
<dbReference type="Gene3D" id="3.40.50.720">
    <property type="entry name" value="NAD(P)-binding Rossmann-like Domain"/>
    <property type="match status" value="1"/>
</dbReference>
<dbReference type="InterPro" id="IPR008030">
    <property type="entry name" value="NmrA-like"/>
</dbReference>
<keyword evidence="2" id="KW-0521">NADP</keyword>
<proteinExistence type="inferred from homology"/>
<dbReference type="PANTHER" id="PTHR47706:SF4">
    <property type="entry name" value="NMRA-LIKE DOMAIN-CONTAINING PROTEIN"/>
    <property type="match status" value="1"/>
</dbReference>
<dbReference type="InterPro" id="IPR036291">
    <property type="entry name" value="NAD(P)-bd_dom_sf"/>
</dbReference>
<evidence type="ECO:0000259" key="4">
    <source>
        <dbReference type="Pfam" id="PF05368"/>
    </source>
</evidence>
<name>A0ABR4KCR6_9EURO</name>
<dbReference type="EMBL" id="JBFXLR010000021">
    <property type="protein sequence ID" value="KAL2850086.1"/>
    <property type="molecule type" value="Genomic_DNA"/>
</dbReference>
<organism evidence="5 6">
    <name type="scientific">Aspergillus pseudodeflectus</name>
    <dbReference type="NCBI Taxonomy" id="176178"/>
    <lineage>
        <taxon>Eukaryota</taxon>
        <taxon>Fungi</taxon>
        <taxon>Dikarya</taxon>
        <taxon>Ascomycota</taxon>
        <taxon>Pezizomycotina</taxon>
        <taxon>Eurotiomycetes</taxon>
        <taxon>Eurotiomycetidae</taxon>
        <taxon>Eurotiales</taxon>
        <taxon>Aspergillaceae</taxon>
        <taxon>Aspergillus</taxon>
        <taxon>Aspergillus subgen. Nidulantes</taxon>
    </lineage>
</organism>
<dbReference type="SUPFAM" id="SSF51735">
    <property type="entry name" value="NAD(P)-binding Rossmann-fold domains"/>
    <property type="match status" value="1"/>
</dbReference>
<feature type="domain" description="NmrA-like" evidence="4">
    <location>
        <begin position="2"/>
        <end position="298"/>
    </location>
</feature>
<dbReference type="RefSeq" id="XP_070899168.1">
    <property type="nucleotide sequence ID" value="XM_071043022.1"/>
</dbReference>
<keyword evidence="6" id="KW-1185">Reference proteome</keyword>
<keyword evidence="3" id="KW-0560">Oxidoreductase</keyword>
<dbReference type="GeneID" id="98158186"/>
<comment type="caution">
    <text evidence="5">The sequence shown here is derived from an EMBL/GenBank/DDBJ whole genome shotgun (WGS) entry which is preliminary data.</text>
</comment>
<gene>
    <name evidence="5" type="ORF">BJX68DRAFT_255303</name>
</gene>
<comment type="similarity">
    <text evidence="1">Belongs to the NmrA-type oxidoreductase family. Isoflavone reductase subfamily.</text>
</comment>
<sequence>MSVIAVAGGTGNLGRAVVDALNATGKITVLVLARQISRHTRPDSEDREKEIGGKIIVINYDDVPSITTVLEKNKVDTVISTLTSAAPVSPDLALIAAADKSSTTKRFIPSIWAVPDQESNSMAAIFPPAKNKIDTLAALEASSLEFTSIFTGYFIDYFAVPKVQSYMPPLVLVADIANNFAAIPGSGDVPVVFTHTWDIGKFVAAYVQKSTWEKEAYIIGGKVTWNEFIAVAEEAKGNKFTVGTDSIEKLSKGEITELPSHPAIYPFFPKAMLQGFFAAFGIFFEKGLFDLKPAHTLNEEFPEIKARTVREIIDAAWRE</sequence>
<dbReference type="Proteomes" id="UP001610444">
    <property type="component" value="Unassembled WGS sequence"/>
</dbReference>
<reference evidence="5 6" key="1">
    <citation type="submission" date="2024-07" db="EMBL/GenBank/DDBJ databases">
        <title>Section-level genome sequencing and comparative genomics of Aspergillus sections Usti and Cavernicolus.</title>
        <authorList>
            <consortium name="Lawrence Berkeley National Laboratory"/>
            <person name="Nybo J.L."/>
            <person name="Vesth T.C."/>
            <person name="Theobald S."/>
            <person name="Frisvad J.C."/>
            <person name="Larsen T.O."/>
            <person name="Kjaerboelling I."/>
            <person name="Rothschild-Mancinelli K."/>
            <person name="Lyhne E.K."/>
            <person name="Kogle M.E."/>
            <person name="Barry K."/>
            <person name="Clum A."/>
            <person name="Na H."/>
            <person name="Ledsgaard L."/>
            <person name="Lin J."/>
            <person name="Lipzen A."/>
            <person name="Kuo A."/>
            <person name="Riley R."/>
            <person name="Mondo S."/>
            <person name="LaButti K."/>
            <person name="Haridas S."/>
            <person name="Pangalinan J."/>
            <person name="Salamov A.A."/>
            <person name="Simmons B.A."/>
            <person name="Magnuson J.K."/>
            <person name="Chen J."/>
            <person name="Drula E."/>
            <person name="Henrissat B."/>
            <person name="Wiebenga A."/>
            <person name="Lubbers R.J."/>
            <person name="Gomes A.C."/>
            <person name="Macurrencykelacurrency M.R."/>
            <person name="Stajich J."/>
            <person name="Grigoriev I.V."/>
            <person name="Mortensen U.H."/>
            <person name="De vries R.P."/>
            <person name="Baker S.E."/>
            <person name="Andersen M.R."/>
        </authorList>
    </citation>
    <scope>NUCLEOTIDE SEQUENCE [LARGE SCALE GENOMIC DNA]</scope>
    <source>
        <strain evidence="5 6">CBS 756.74</strain>
    </source>
</reference>
<protein>
    <submittedName>
        <fullName evidence="5">NAD(P)-binding protein</fullName>
    </submittedName>
</protein>
<evidence type="ECO:0000256" key="2">
    <source>
        <dbReference type="ARBA" id="ARBA00022857"/>
    </source>
</evidence>